<dbReference type="GO" id="GO:0008270">
    <property type="term" value="F:zinc ion binding"/>
    <property type="evidence" value="ECO:0007669"/>
    <property type="project" value="UniProtKB-KW"/>
</dbReference>
<dbReference type="InterPro" id="IPR045258">
    <property type="entry name" value="ACAP1/2/3-like"/>
</dbReference>
<dbReference type="Pfam" id="PF00169">
    <property type="entry name" value="PH"/>
    <property type="match status" value="1"/>
</dbReference>
<name>A0A061RDD9_9CHLO</name>
<dbReference type="InterPro" id="IPR027267">
    <property type="entry name" value="AH/BAR_dom_sf"/>
</dbReference>
<dbReference type="CDD" id="cd08204">
    <property type="entry name" value="ArfGap"/>
    <property type="match status" value="1"/>
</dbReference>
<evidence type="ECO:0000256" key="4">
    <source>
        <dbReference type="PROSITE-ProRule" id="PRU00023"/>
    </source>
</evidence>
<dbReference type="Pfam" id="PF16746">
    <property type="entry name" value="BAR_3"/>
    <property type="match status" value="1"/>
</dbReference>
<dbReference type="Pfam" id="PF01412">
    <property type="entry name" value="ArfGap"/>
    <property type="match status" value="1"/>
</dbReference>
<dbReference type="CDD" id="cd13250">
    <property type="entry name" value="PH_ACAP"/>
    <property type="match status" value="1"/>
</dbReference>
<dbReference type="PRINTS" id="PR00405">
    <property type="entry name" value="REVINTRACTNG"/>
</dbReference>
<dbReference type="GO" id="GO:0005096">
    <property type="term" value="F:GTPase activator activity"/>
    <property type="evidence" value="ECO:0007669"/>
    <property type="project" value="InterPro"/>
</dbReference>
<dbReference type="PANTHER" id="PTHR23180">
    <property type="entry name" value="CENTAURIN/ARF"/>
    <property type="match status" value="1"/>
</dbReference>
<proteinExistence type="predicted"/>
<evidence type="ECO:0000259" key="7">
    <source>
        <dbReference type="PROSITE" id="PS50115"/>
    </source>
</evidence>
<dbReference type="SMART" id="SM00105">
    <property type="entry name" value="ArfGap"/>
    <property type="match status" value="1"/>
</dbReference>
<dbReference type="InterPro" id="IPR004148">
    <property type="entry name" value="BAR_dom"/>
</dbReference>
<dbReference type="EMBL" id="GBEZ01015162">
    <property type="protein sequence ID" value="JAC70977.1"/>
    <property type="molecule type" value="Transcribed_RNA"/>
</dbReference>
<dbReference type="SUPFAM" id="SSF57863">
    <property type="entry name" value="ArfGap/RecO-like zinc finger"/>
    <property type="match status" value="1"/>
</dbReference>
<evidence type="ECO:0000259" key="6">
    <source>
        <dbReference type="PROSITE" id="PS50003"/>
    </source>
</evidence>
<dbReference type="Gene3D" id="1.25.40.20">
    <property type="entry name" value="Ankyrin repeat-containing domain"/>
    <property type="match status" value="1"/>
</dbReference>
<dbReference type="Gene3D" id="1.10.220.150">
    <property type="entry name" value="Arf GTPase activating protein"/>
    <property type="match status" value="1"/>
</dbReference>
<dbReference type="InterPro" id="IPR036770">
    <property type="entry name" value="Ankyrin_rpt-contain_sf"/>
</dbReference>
<evidence type="ECO:0000259" key="8">
    <source>
        <dbReference type="PROSITE" id="PS51021"/>
    </source>
</evidence>
<keyword evidence="2 5" id="KW-0863">Zinc-finger</keyword>
<dbReference type="SUPFAM" id="SSF50729">
    <property type="entry name" value="PH domain-like"/>
    <property type="match status" value="1"/>
</dbReference>
<dbReference type="Pfam" id="PF12796">
    <property type="entry name" value="Ank_2"/>
    <property type="match status" value="1"/>
</dbReference>
<dbReference type="Gene3D" id="2.30.29.30">
    <property type="entry name" value="Pleckstrin-homology domain (PH domain)/Phosphotyrosine-binding domain (PTB)"/>
    <property type="match status" value="1"/>
</dbReference>
<dbReference type="AlphaFoldDB" id="A0A061RDD9"/>
<dbReference type="PANTHER" id="PTHR23180:SF160">
    <property type="entry name" value="ADP-RIBOSYLATION FACTOR GTPASE-ACTIVATING PROTEIN EFFECTOR PROTEIN 1"/>
    <property type="match status" value="1"/>
</dbReference>
<dbReference type="InterPro" id="IPR038508">
    <property type="entry name" value="ArfGAP_dom_sf"/>
</dbReference>
<evidence type="ECO:0000256" key="2">
    <source>
        <dbReference type="ARBA" id="ARBA00022771"/>
    </source>
</evidence>
<evidence type="ECO:0000256" key="1">
    <source>
        <dbReference type="ARBA" id="ARBA00022723"/>
    </source>
</evidence>
<organism evidence="9">
    <name type="scientific">Tetraselmis sp. GSL018</name>
    <dbReference type="NCBI Taxonomy" id="582737"/>
    <lineage>
        <taxon>Eukaryota</taxon>
        <taxon>Viridiplantae</taxon>
        <taxon>Chlorophyta</taxon>
        <taxon>core chlorophytes</taxon>
        <taxon>Chlorodendrophyceae</taxon>
        <taxon>Chlorodendrales</taxon>
        <taxon>Chlorodendraceae</taxon>
        <taxon>Tetraselmis</taxon>
    </lineage>
</organism>
<dbReference type="PROSITE" id="PS50088">
    <property type="entry name" value="ANK_REPEAT"/>
    <property type="match status" value="1"/>
</dbReference>
<dbReference type="InterPro" id="IPR037278">
    <property type="entry name" value="ARFGAP/RecO"/>
</dbReference>
<protein>
    <submittedName>
        <fullName evidence="9">Arf-GAP with coiled-coil, ANK repeat and PH domain-containing protein</fullName>
    </submittedName>
</protein>
<dbReference type="Gene3D" id="1.20.1270.60">
    <property type="entry name" value="Arfaptin homology (AH) domain/BAR domain"/>
    <property type="match status" value="1"/>
</dbReference>
<dbReference type="PROSITE" id="PS50115">
    <property type="entry name" value="ARFGAP"/>
    <property type="match status" value="1"/>
</dbReference>
<accession>A0A061RDD9</accession>
<evidence type="ECO:0000256" key="3">
    <source>
        <dbReference type="ARBA" id="ARBA00022833"/>
    </source>
</evidence>
<gene>
    <name evidence="9" type="primary">ACAP</name>
    <name evidence="9" type="ORF">TSPGSL018_2971</name>
</gene>
<feature type="domain" description="Arf-GAP" evidence="7">
    <location>
        <begin position="463"/>
        <end position="630"/>
    </location>
</feature>
<dbReference type="SUPFAM" id="SSF48403">
    <property type="entry name" value="Ankyrin repeat"/>
    <property type="match status" value="1"/>
</dbReference>
<evidence type="ECO:0000313" key="9">
    <source>
        <dbReference type="EMBL" id="JAC70977.1"/>
    </source>
</evidence>
<evidence type="ECO:0000256" key="5">
    <source>
        <dbReference type="PROSITE-ProRule" id="PRU00288"/>
    </source>
</evidence>
<reference evidence="9" key="1">
    <citation type="submission" date="2014-05" db="EMBL/GenBank/DDBJ databases">
        <title>The transcriptome of the halophilic microalga Tetraselmis sp. GSL018 isolated from the Great Salt Lake, Utah.</title>
        <authorList>
            <person name="Jinkerson R.E."/>
            <person name="D'Adamo S."/>
            <person name="Posewitz M.C."/>
        </authorList>
    </citation>
    <scope>NUCLEOTIDE SEQUENCE</scope>
    <source>
        <strain evidence="9">GSL018</strain>
    </source>
</reference>
<feature type="repeat" description="ANK" evidence="4">
    <location>
        <begin position="833"/>
        <end position="865"/>
    </location>
</feature>
<dbReference type="SMART" id="SM00248">
    <property type="entry name" value="ANK"/>
    <property type="match status" value="2"/>
</dbReference>
<dbReference type="InterPro" id="IPR002110">
    <property type="entry name" value="Ankyrin_rpt"/>
</dbReference>
<sequence length="901" mass="99243">MHQSEKEFASALEEVCMDNDEDHVAMGSFVTVLNQLATYHHTLHTQIEELLFEPLQRWQVFLSEVKDLRRKLDKSGSEYDEQRSRYLSMKKKTKPEVLEKQAAELQSARRDFDEARFAVAQRLAAVEVRKKYEFLDALASSMEAHMHFFRRGLDLFSGLEPKIQSALEVVEGHRAEEKHEEELLESLVAVQRDNAAARTLASSECASPSACGPLQFTGQAARKASEIESVVRASLEGGGQHVSIIKQGYLYKRSSNMRGGWKRRFFILDSLGTLCYYRNKDAHSAASTVNLLFSTVKPNAEDPSLRCCFRIVSSSKTYTLQAENETEVTQWMEALQAVIAVLINNSTAEQLRALTADPPPGMNHHRGRHRRNLSVDSDISVQSEGDFAMVERVASRDRHLLRTVESLEESTPPNAALCSANCFAFRRYLHDASGGGQQPNRKDAGAYPEVQTPAPPVGAGDEASLLEVLRRVPGNSACADCGAADPDWASLSFGVTLCIECSGVHRQMGVHISKVRSLTLDVRVWEPSVVQMFQQLGNQFVNSVLEEKAPRRTNDQEDTWLWSADSDGEDEVADSAIMSRDTLADAGGLRATCKPSAGDGLAEKEKFAVAKYIDRRFTAPCAVRPEELRETLWEAVASGDLQGTLRLILKGGDVNEWHAHIGSVRLMSEALEVAEGLGIPVPETVTERGAMELSLLHLAAKVPPSQGRRRGRLLCQAATLCTSAPDSVCFPCRTLHANPRCGPAWPSISPNGSPCWFPGDGREEFPPRVHLWRGFPRESERRRTGSRRGLDSVGRIPPDLRAELGGGPWQVGATANVELLLQRGAAIDAPDMYGRTPLHYAILFQQAEAAKLLIRKGADASLKDMSHCNALDTAVTMGRVTDEELFLMLSGCQGTGGQALC</sequence>
<dbReference type="PROSITE" id="PS50003">
    <property type="entry name" value="PH_DOMAIN"/>
    <property type="match status" value="1"/>
</dbReference>
<feature type="domain" description="BAR" evidence="8">
    <location>
        <begin position="1"/>
        <end position="180"/>
    </location>
</feature>
<dbReference type="GO" id="GO:0005737">
    <property type="term" value="C:cytoplasm"/>
    <property type="evidence" value="ECO:0007669"/>
    <property type="project" value="InterPro"/>
</dbReference>
<dbReference type="InterPro" id="IPR011993">
    <property type="entry name" value="PH-like_dom_sf"/>
</dbReference>
<dbReference type="InterPro" id="IPR001164">
    <property type="entry name" value="ArfGAP_dom"/>
</dbReference>
<dbReference type="PROSITE" id="PS51021">
    <property type="entry name" value="BAR"/>
    <property type="match status" value="1"/>
</dbReference>
<dbReference type="PROSITE" id="PS50297">
    <property type="entry name" value="ANK_REP_REGION"/>
    <property type="match status" value="1"/>
</dbReference>
<keyword evidence="1" id="KW-0479">Metal-binding</keyword>
<dbReference type="SUPFAM" id="SSF103657">
    <property type="entry name" value="BAR/IMD domain-like"/>
    <property type="match status" value="1"/>
</dbReference>
<dbReference type="InterPro" id="IPR001849">
    <property type="entry name" value="PH_domain"/>
</dbReference>
<dbReference type="SMART" id="SM00233">
    <property type="entry name" value="PH"/>
    <property type="match status" value="1"/>
</dbReference>
<keyword evidence="3" id="KW-0862">Zinc</keyword>
<keyword evidence="4" id="KW-0040">ANK repeat</keyword>
<feature type="domain" description="PH" evidence="6">
    <location>
        <begin position="243"/>
        <end position="340"/>
    </location>
</feature>